<dbReference type="SUPFAM" id="SSF53098">
    <property type="entry name" value="Ribonuclease H-like"/>
    <property type="match status" value="1"/>
</dbReference>
<name>A0A3N4LL17_9PEZI</name>
<accession>A0A3N4LL17</accession>
<feature type="non-terminal residue" evidence="1">
    <location>
        <position position="1"/>
    </location>
</feature>
<dbReference type="Proteomes" id="UP000267821">
    <property type="component" value="Unassembled WGS sequence"/>
</dbReference>
<organism evidence="1 2">
    <name type="scientific">Terfezia boudieri ATCC MYA-4762</name>
    <dbReference type="NCBI Taxonomy" id="1051890"/>
    <lineage>
        <taxon>Eukaryota</taxon>
        <taxon>Fungi</taxon>
        <taxon>Dikarya</taxon>
        <taxon>Ascomycota</taxon>
        <taxon>Pezizomycotina</taxon>
        <taxon>Pezizomycetes</taxon>
        <taxon>Pezizales</taxon>
        <taxon>Pezizaceae</taxon>
        <taxon>Terfezia</taxon>
    </lineage>
</organism>
<evidence type="ECO:0000313" key="2">
    <source>
        <dbReference type="Proteomes" id="UP000267821"/>
    </source>
</evidence>
<dbReference type="InterPro" id="IPR012337">
    <property type="entry name" value="RNaseH-like_sf"/>
</dbReference>
<keyword evidence="2" id="KW-1185">Reference proteome</keyword>
<sequence>LRSYLLSDEDWTLLSRLQSILDIFVKATEHLSGSSYPTLSVQLPYFAVLASRLEQLVEELRETDPDSDLFYALTQAWIKLDQYHAQTASSQAIATILDPQYKLQIFRNLSWREEWITEAQTSFIQTYNDQY</sequence>
<protein>
    <recommendedName>
        <fullName evidence="3">hAT-like transposase RNase-H fold domain-containing protein</fullName>
    </recommendedName>
</protein>
<dbReference type="AlphaFoldDB" id="A0A3N4LL17"/>
<reference evidence="1 2" key="1">
    <citation type="journal article" date="2018" name="Nat. Ecol. Evol.">
        <title>Pezizomycetes genomes reveal the molecular basis of ectomycorrhizal truffle lifestyle.</title>
        <authorList>
            <person name="Murat C."/>
            <person name="Payen T."/>
            <person name="Noel B."/>
            <person name="Kuo A."/>
            <person name="Morin E."/>
            <person name="Chen J."/>
            <person name="Kohler A."/>
            <person name="Krizsan K."/>
            <person name="Balestrini R."/>
            <person name="Da Silva C."/>
            <person name="Montanini B."/>
            <person name="Hainaut M."/>
            <person name="Levati E."/>
            <person name="Barry K.W."/>
            <person name="Belfiori B."/>
            <person name="Cichocki N."/>
            <person name="Clum A."/>
            <person name="Dockter R.B."/>
            <person name="Fauchery L."/>
            <person name="Guy J."/>
            <person name="Iotti M."/>
            <person name="Le Tacon F."/>
            <person name="Lindquist E.A."/>
            <person name="Lipzen A."/>
            <person name="Malagnac F."/>
            <person name="Mello A."/>
            <person name="Molinier V."/>
            <person name="Miyauchi S."/>
            <person name="Poulain J."/>
            <person name="Riccioni C."/>
            <person name="Rubini A."/>
            <person name="Sitrit Y."/>
            <person name="Splivallo R."/>
            <person name="Traeger S."/>
            <person name="Wang M."/>
            <person name="Zifcakova L."/>
            <person name="Wipf D."/>
            <person name="Zambonelli A."/>
            <person name="Paolocci F."/>
            <person name="Nowrousian M."/>
            <person name="Ottonello S."/>
            <person name="Baldrian P."/>
            <person name="Spatafora J.W."/>
            <person name="Henrissat B."/>
            <person name="Nagy L.G."/>
            <person name="Aury J.M."/>
            <person name="Wincker P."/>
            <person name="Grigoriev I.V."/>
            <person name="Bonfante P."/>
            <person name="Martin F.M."/>
        </authorList>
    </citation>
    <scope>NUCLEOTIDE SEQUENCE [LARGE SCALE GENOMIC DNA]</scope>
    <source>
        <strain evidence="1 2">ATCC MYA-4762</strain>
    </source>
</reference>
<dbReference type="OrthoDB" id="3560146at2759"/>
<proteinExistence type="predicted"/>
<dbReference type="EMBL" id="ML121545">
    <property type="protein sequence ID" value="RPB23594.1"/>
    <property type="molecule type" value="Genomic_DNA"/>
</dbReference>
<evidence type="ECO:0008006" key="3">
    <source>
        <dbReference type="Google" id="ProtNLM"/>
    </source>
</evidence>
<feature type="non-terminal residue" evidence="1">
    <location>
        <position position="131"/>
    </location>
</feature>
<gene>
    <name evidence="1" type="ORF">L211DRAFT_756719</name>
</gene>
<evidence type="ECO:0000313" key="1">
    <source>
        <dbReference type="EMBL" id="RPB23594.1"/>
    </source>
</evidence>
<dbReference type="InParanoid" id="A0A3N4LL17"/>